<comment type="caution">
    <text evidence="2">The sequence shown here is derived from an EMBL/GenBank/DDBJ whole genome shotgun (WGS) entry which is preliminary data.</text>
</comment>
<dbReference type="STRING" id="1121927.GOHSU_19_00370"/>
<dbReference type="Pfam" id="PF11139">
    <property type="entry name" value="SfLAP"/>
    <property type="match status" value="1"/>
</dbReference>
<evidence type="ECO:0000313" key="2">
    <source>
        <dbReference type="EMBL" id="GAC57432.1"/>
    </source>
</evidence>
<evidence type="ECO:0000256" key="1">
    <source>
        <dbReference type="SAM" id="Phobius"/>
    </source>
</evidence>
<gene>
    <name evidence="2" type="ORF">GOHSU_19_00370</name>
</gene>
<feature type="transmembrane region" description="Helical" evidence="1">
    <location>
        <begin position="77"/>
        <end position="94"/>
    </location>
</feature>
<sequence length="231" mass="24280">MWAALGGTFAVAMALTLSPIAITTVLVLLLGARGRLRALLFTVGWFVSMFLMTLVTALVTGSASEDDPEGTADGIDVLHLVLGVLFFVLAAITWRRRPSARAEVDKAEEPHKSPLFQRIDNLGLAGCMVTGLAMGTLIIKNPPLAISAGLELGSVPDITVAQTLVVVILFAILASIAPLVLMLVLLAGGDRMRGQLQAGRNWIEANMTAVTLVILVVVGALFIGEGLSIID</sequence>
<dbReference type="Proteomes" id="UP000053405">
    <property type="component" value="Unassembled WGS sequence"/>
</dbReference>
<keyword evidence="1" id="KW-0472">Membrane</keyword>
<dbReference type="InterPro" id="IPR021315">
    <property type="entry name" value="Gap/Sap"/>
</dbReference>
<reference evidence="2 3" key="1">
    <citation type="submission" date="2012-12" db="EMBL/GenBank/DDBJ databases">
        <title>Whole genome shotgun sequence of Gordonia hirsuta NBRC 16056.</title>
        <authorList>
            <person name="Isaki-Nakamura S."/>
            <person name="Hosoyama A."/>
            <person name="Tsuchikane K."/>
            <person name="Katsumata H."/>
            <person name="Baba S."/>
            <person name="Yamazaki S."/>
            <person name="Fujita N."/>
        </authorList>
    </citation>
    <scope>NUCLEOTIDE SEQUENCE [LARGE SCALE GENOMIC DNA]</scope>
    <source>
        <strain evidence="2 3">NBRC 16056</strain>
    </source>
</reference>
<feature type="transmembrane region" description="Helical" evidence="1">
    <location>
        <begin position="38"/>
        <end position="57"/>
    </location>
</feature>
<evidence type="ECO:0000313" key="3">
    <source>
        <dbReference type="Proteomes" id="UP000053405"/>
    </source>
</evidence>
<feature type="transmembrane region" description="Helical" evidence="1">
    <location>
        <begin position="209"/>
        <end position="230"/>
    </location>
</feature>
<dbReference type="EMBL" id="BANT01000019">
    <property type="protein sequence ID" value="GAC57432.1"/>
    <property type="molecule type" value="Genomic_DNA"/>
</dbReference>
<feature type="transmembrane region" description="Helical" evidence="1">
    <location>
        <begin position="122"/>
        <end position="139"/>
    </location>
</feature>
<keyword evidence="1" id="KW-1133">Transmembrane helix</keyword>
<organism evidence="2 3">
    <name type="scientific">Gordonia hirsuta DSM 44140 = NBRC 16056</name>
    <dbReference type="NCBI Taxonomy" id="1121927"/>
    <lineage>
        <taxon>Bacteria</taxon>
        <taxon>Bacillati</taxon>
        <taxon>Actinomycetota</taxon>
        <taxon>Actinomycetes</taxon>
        <taxon>Mycobacteriales</taxon>
        <taxon>Gordoniaceae</taxon>
        <taxon>Gordonia</taxon>
    </lineage>
</organism>
<dbReference type="eggNOG" id="COG1280">
    <property type="taxonomic scope" value="Bacteria"/>
</dbReference>
<accession>L7LBJ4</accession>
<name>L7LBJ4_9ACTN</name>
<feature type="transmembrane region" description="Helical" evidence="1">
    <location>
        <begin position="6"/>
        <end position="31"/>
    </location>
</feature>
<keyword evidence="1" id="KW-0812">Transmembrane</keyword>
<dbReference type="AlphaFoldDB" id="L7LBJ4"/>
<dbReference type="OrthoDB" id="4753036at2"/>
<dbReference type="RefSeq" id="WP_005939512.1">
    <property type="nucleotide sequence ID" value="NZ_ATVK01000010.1"/>
</dbReference>
<keyword evidence="3" id="KW-1185">Reference proteome</keyword>
<feature type="transmembrane region" description="Helical" evidence="1">
    <location>
        <begin position="159"/>
        <end position="188"/>
    </location>
</feature>
<evidence type="ECO:0008006" key="4">
    <source>
        <dbReference type="Google" id="ProtNLM"/>
    </source>
</evidence>
<proteinExistence type="predicted"/>
<protein>
    <recommendedName>
        <fullName evidence="4">GAP family protein</fullName>
    </recommendedName>
</protein>